<keyword evidence="1" id="KW-0812">Transmembrane</keyword>
<gene>
    <name evidence="2" type="ORF">D8674_016357</name>
</gene>
<feature type="transmembrane region" description="Helical" evidence="1">
    <location>
        <begin position="446"/>
        <end position="467"/>
    </location>
</feature>
<dbReference type="PANTHER" id="PTHR36714">
    <property type="entry name" value="T23E23.1"/>
    <property type="match status" value="1"/>
</dbReference>
<name>A0A5N5HCR0_9ROSA</name>
<evidence type="ECO:0000313" key="2">
    <source>
        <dbReference type="EMBL" id="KAB2624697.1"/>
    </source>
</evidence>
<feature type="transmembrane region" description="Helical" evidence="1">
    <location>
        <begin position="416"/>
        <end position="439"/>
    </location>
</feature>
<protein>
    <submittedName>
        <fullName evidence="2">Uncharacterized protein</fullName>
    </submittedName>
</protein>
<reference evidence="2 3" key="3">
    <citation type="submission" date="2019-11" db="EMBL/GenBank/DDBJ databases">
        <title>A de novo genome assembly of a pear dwarfing rootstock.</title>
        <authorList>
            <person name="Wang F."/>
            <person name="Wang J."/>
            <person name="Li S."/>
            <person name="Zhang Y."/>
            <person name="Fang M."/>
            <person name="Ma L."/>
            <person name="Zhao Y."/>
            <person name="Jiang S."/>
        </authorList>
    </citation>
    <scope>NUCLEOTIDE SEQUENCE [LARGE SCALE GENOMIC DNA]</scope>
    <source>
        <strain evidence="2">S2</strain>
        <tissue evidence="2">Leaf</tissue>
    </source>
</reference>
<proteinExistence type="predicted"/>
<sequence>MGPVVCHIVFASICSASSSSFGAKRDVECLRLPCLYFGCYEKENGIIAQICLSCLRNVLRWVVCMVYFFDCKNLAFKKNNECIEFVVEEVGRELYSARADMAGNNLLCCPSKLRAFRCFVLCRTVLASICRASGNVFGMECGVEHEHCDFDTGGRERNQGVWAGDIFEQRKRVEGVYFDAHFLCLGSLLVLLWECAEVDCLHRIFLRLQEPGVGEEIEDAGQEESIRSPQKCKGVRTGEMWLFHKKLTVVFETLWIEPGSESMEMESNLTVKNPKLEAFGILRKALAISAKNTNFFVFAILTSLPLFCFMIYYESVLQKFMVEISEILKQNPDDLHFYWLVPLDTARKMKDYSAGFIHLGLLYLVPLHLLELSTVILIVDLASKIYEEERSTKTLKEMLHIPFDKTRLKGSFVTSVYVLVLSTCTLLGLIWLAATYYVVFQPVMYGLYFSVWCWPAFTALLTIYLAWSVVWNVSLVISVLEGTHGIKAFALAIYFSSGSEWKGILLMLVFFAWEAILRLPCIYIGCYERRTNYVGLAAQISLFCFGNVVKWVACTIYFCDCKNRAVEKKLAMKGKTSENCG</sequence>
<evidence type="ECO:0000313" key="3">
    <source>
        <dbReference type="Proteomes" id="UP000327157"/>
    </source>
</evidence>
<dbReference type="OrthoDB" id="1095660at2759"/>
<reference evidence="3" key="2">
    <citation type="submission" date="2019-10" db="EMBL/GenBank/DDBJ databases">
        <title>A de novo genome assembly of a pear dwarfing rootstock.</title>
        <authorList>
            <person name="Wang F."/>
            <person name="Wang J."/>
            <person name="Li S."/>
            <person name="Zhang Y."/>
            <person name="Fang M."/>
            <person name="Ma L."/>
            <person name="Zhao Y."/>
            <person name="Jiang S."/>
        </authorList>
    </citation>
    <scope>NUCLEOTIDE SEQUENCE [LARGE SCALE GENOMIC DNA]</scope>
</reference>
<accession>A0A5N5HCR0</accession>
<keyword evidence="3" id="KW-1185">Reference proteome</keyword>
<feature type="transmembrane region" description="Helical" evidence="1">
    <location>
        <begin position="504"/>
        <end position="525"/>
    </location>
</feature>
<feature type="transmembrane region" description="Helical" evidence="1">
    <location>
        <begin position="295"/>
        <end position="313"/>
    </location>
</feature>
<comment type="caution">
    <text evidence="2">The sequence shown here is derived from an EMBL/GenBank/DDBJ whole genome shotgun (WGS) entry which is preliminary data.</text>
</comment>
<feature type="transmembrane region" description="Helical" evidence="1">
    <location>
        <begin position="473"/>
        <end position="495"/>
    </location>
</feature>
<feature type="transmembrane region" description="Helical" evidence="1">
    <location>
        <begin position="537"/>
        <end position="559"/>
    </location>
</feature>
<keyword evidence="1" id="KW-1133">Transmembrane helix</keyword>
<feature type="transmembrane region" description="Helical" evidence="1">
    <location>
        <begin position="356"/>
        <end position="379"/>
    </location>
</feature>
<dbReference type="PANTHER" id="PTHR36714:SF7">
    <property type="entry name" value="TRANSMEMBRANE PROTEIN"/>
    <property type="match status" value="1"/>
</dbReference>
<keyword evidence="1" id="KW-0472">Membrane</keyword>
<dbReference type="AlphaFoldDB" id="A0A5N5HCR0"/>
<organism evidence="2 3">
    <name type="scientific">Pyrus ussuriensis x Pyrus communis</name>
    <dbReference type="NCBI Taxonomy" id="2448454"/>
    <lineage>
        <taxon>Eukaryota</taxon>
        <taxon>Viridiplantae</taxon>
        <taxon>Streptophyta</taxon>
        <taxon>Embryophyta</taxon>
        <taxon>Tracheophyta</taxon>
        <taxon>Spermatophyta</taxon>
        <taxon>Magnoliopsida</taxon>
        <taxon>eudicotyledons</taxon>
        <taxon>Gunneridae</taxon>
        <taxon>Pentapetalae</taxon>
        <taxon>rosids</taxon>
        <taxon>fabids</taxon>
        <taxon>Rosales</taxon>
        <taxon>Rosaceae</taxon>
        <taxon>Amygdaloideae</taxon>
        <taxon>Maleae</taxon>
        <taxon>Pyrus</taxon>
    </lineage>
</organism>
<evidence type="ECO:0000256" key="1">
    <source>
        <dbReference type="SAM" id="Phobius"/>
    </source>
</evidence>
<reference evidence="2 3" key="1">
    <citation type="submission" date="2019-09" db="EMBL/GenBank/DDBJ databases">
        <authorList>
            <person name="Ou C."/>
        </authorList>
    </citation>
    <scope>NUCLEOTIDE SEQUENCE [LARGE SCALE GENOMIC DNA]</scope>
    <source>
        <strain evidence="2">S2</strain>
        <tissue evidence="2">Leaf</tissue>
    </source>
</reference>
<dbReference type="EMBL" id="SMOL01000160">
    <property type="protein sequence ID" value="KAB2624697.1"/>
    <property type="molecule type" value="Genomic_DNA"/>
</dbReference>
<dbReference type="Proteomes" id="UP000327157">
    <property type="component" value="Chromosome 16"/>
</dbReference>